<protein>
    <submittedName>
        <fullName evidence="3 4">Uncharacterized protein LOC111592705</fullName>
    </submittedName>
</protein>
<dbReference type="Proteomes" id="UP000504633">
    <property type="component" value="Unplaced"/>
</dbReference>
<dbReference type="InterPro" id="IPR028227">
    <property type="entry name" value="UPF0449"/>
</dbReference>
<sequence>MFKKSKPKVEPPPTAPNLDEMLADIETFEICQPAGSKASSTAALEHALLTEPENLALETWWQVFDEYDQKVKKLAAMEGTLEAKKENLLACKVKLEKNANNLRNGIQKQQSLIKEMVDC</sequence>
<name>A0A6J1L551_DROHY</name>
<evidence type="ECO:0000256" key="1">
    <source>
        <dbReference type="SAM" id="Coils"/>
    </source>
</evidence>
<dbReference type="OMA" id="TWWQVFD"/>
<evidence type="ECO:0000313" key="3">
    <source>
        <dbReference type="RefSeq" id="XP_023160860.1"/>
    </source>
</evidence>
<accession>A0A6J1L551</accession>
<dbReference type="OrthoDB" id="7954628at2759"/>
<feature type="coiled-coil region" evidence="1">
    <location>
        <begin position="67"/>
        <end position="112"/>
    </location>
</feature>
<gene>
    <name evidence="3 4" type="primary">LOC111592705</name>
</gene>
<keyword evidence="1" id="KW-0175">Coiled coil</keyword>
<dbReference type="GeneID" id="111592705"/>
<dbReference type="RefSeq" id="XP_023160860.1">
    <property type="nucleotide sequence ID" value="XM_023305092.2"/>
</dbReference>
<proteinExistence type="predicted"/>
<dbReference type="Pfam" id="PF15136">
    <property type="entry name" value="UPF0449"/>
    <property type="match status" value="1"/>
</dbReference>
<keyword evidence="2" id="KW-1185">Reference proteome</keyword>
<reference evidence="3 4" key="1">
    <citation type="submission" date="2025-04" db="UniProtKB">
        <authorList>
            <consortium name="RefSeq"/>
        </authorList>
    </citation>
    <scope>IDENTIFICATION</scope>
    <source>
        <strain evidence="3 4">15085-1641.00</strain>
        <tissue evidence="3 4">Whole body</tissue>
    </source>
</reference>
<dbReference type="KEGG" id="dhe:111592705"/>
<evidence type="ECO:0000313" key="4">
    <source>
        <dbReference type="RefSeq" id="XP_023160861.1"/>
    </source>
</evidence>
<evidence type="ECO:0000313" key="2">
    <source>
        <dbReference type="Proteomes" id="UP000504633"/>
    </source>
</evidence>
<organism evidence="2 3">
    <name type="scientific">Drosophila hydei</name>
    <name type="common">Fruit fly</name>
    <dbReference type="NCBI Taxonomy" id="7224"/>
    <lineage>
        <taxon>Eukaryota</taxon>
        <taxon>Metazoa</taxon>
        <taxon>Ecdysozoa</taxon>
        <taxon>Arthropoda</taxon>
        <taxon>Hexapoda</taxon>
        <taxon>Insecta</taxon>
        <taxon>Pterygota</taxon>
        <taxon>Neoptera</taxon>
        <taxon>Endopterygota</taxon>
        <taxon>Diptera</taxon>
        <taxon>Brachycera</taxon>
        <taxon>Muscomorpha</taxon>
        <taxon>Ephydroidea</taxon>
        <taxon>Drosophilidae</taxon>
        <taxon>Drosophila</taxon>
    </lineage>
</organism>
<dbReference type="RefSeq" id="XP_023160861.1">
    <property type="nucleotide sequence ID" value="XM_023305093.2"/>
</dbReference>
<dbReference type="AlphaFoldDB" id="A0A6J1L551"/>